<evidence type="ECO:0000259" key="3">
    <source>
        <dbReference type="SMART" id="SM00862"/>
    </source>
</evidence>
<sequence length="905" mass="97488">MAEIRLLGPVEVWVCDAEMNVGAAKQRLVLAALAADAGQLVPIDVLADRVWGEQLPKRPVDALYQYLSLLRSALGSAGMGITRRSGAYRLDVPETDVDALRFRRQISTFGDADPTALRSALSLWRGQPLAGLDSNWAVSYRGGLLDDRLSAWLRLAERTDDLAGLADELGRVAGDYPLSEPLSAFVIRALVQAGRRAEALQVYAGLRARLIRELGEEPNDELRQLHLSILRRDRPSAARTPPDPVVPRQIPAVAQVLIGRSAELRALDEALSARAFAIVVGTAGVGKTTLASHWAHRVKDRFPGGQLFLNLRGFDPAGAPTAPAEALRTCLEGVGVRPEEVPAGFDERVALFRSLTAERRLLVVLDNVRDADQVRPLVPAAPGSAVVVTSRNQLPGVIAEFGACPVPLELLSAADAESLLSERMGARQLPAEPAAIADLARLCSGLPLALSVLAAHAALLPKLPLGELARQLSDGGSPLDRFETADPMTSVRAVLAWSRDVLDPEARRLFRRLGLHPGPDISAPAAASLAGAARGSTEQALRRLCRASLLVEHAPGRYACHDLLRLFAAETAGAEETAADRAAAVRRLVDHYLHTAYRATGVLNPARDEFDLGQPYDGVRPEDLTDVEAALTWFTDELPVLRAVIELTSANGNHTGTWRLADLTARFLGRRGRFQDAIAVEQIGLDAAGQAGDAAALAMTHRGLAYFHTRTGRLAEARGYARRSIDRYRSIGDRVGLACALEIAALILDQRGAYRPAISYLDNAVRIFAAHNHRIGQLRCLGSIGWYRAQLGDLTAASATAAKALALATDLGDLKSVAASHQVLGYLSTRQHDHPAAVAAYRQAEHVYRRIGDQLYVAMTLQSIGEVHADAGDHDAARKAWSAALEIYEELDHPRAGTLRRTLVD</sequence>
<reference evidence="5 8" key="2">
    <citation type="submission" date="2020-08" db="EMBL/GenBank/DDBJ databases">
        <title>Sequencing the genomes of 1000 actinobacteria strains.</title>
        <authorList>
            <person name="Klenk H.-P."/>
        </authorList>
    </citation>
    <scope>NUCLEOTIDE SEQUENCE [LARGE SCALE GENOMIC DNA]</scope>
    <source>
        <strain evidence="5 8">DSM 15626</strain>
    </source>
</reference>
<dbReference type="Pfam" id="PF13424">
    <property type="entry name" value="TPR_12"/>
    <property type="match status" value="2"/>
</dbReference>
<organism evidence="6 7">
    <name type="scientific">Kribbella sandramycini</name>
    <dbReference type="NCBI Taxonomy" id="60450"/>
    <lineage>
        <taxon>Bacteria</taxon>
        <taxon>Bacillati</taxon>
        <taxon>Actinomycetota</taxon>
        <taxon>Actinomycetes</taxon>
        <taxon>Propionibacteriales</taxon>
        <taxon>Kribbellaceae</taxon>
        <taxon>Kribbella</taxon>
    </lineage>
</organism>
<comment type="similarity">
    <text evidence="1">Belongs to the AfsR/DnrI/RedD regulatory family.</text>
</comment>
<dbReference type="GO" id="GO:0000160">
    <property type="term" value="P:phosphorelay signal transduction system"/>
    <property type="evidence" value="ECO:0007669"/>
    <property type="project" value="InterPro"/>
</dbReference>
<dbReference type="EMBL" id="JACHKF010000001">
    <property type="protein sequence ID" value="MBB6569696.1"/>
    <property type="molecule type" value="Genomic_DNA"/>
</dbReference>
<dbReference type="Proteomes" id="UP000534306">
    <property type="component" value="Unassembled WGS sequence"/>
</dbReference>
<dbReference type="RefSeq" id="WP_171672975.1">
    <property type="nucleotide sequence ID" value="NZ_BAAAGT010000002.1"/>
</dbReference>
<evidence type="ECO:0000256" key="2">
    <source>
        <dbReference type="ARBA" id="ARBA00023125"/>
    </source>
</evidence>
<protein>
    <submittedName>
        <fullName evidence="5">DNA-binding SARP family transcriptional activator/tetratricopeptide (TPR) repeat protein</fullName>
    </submittedName>
    <submittedName>
        <fullName evidence="6">Tetratricopeptide repeat protein</fullName>
    </submittedName>
</protein>
<keyword evidence="2 5" id="KW-0238">DNA-binding</keyword>
<dbReference type="Gene3D" id="1.25.40.10">
    <property type="entry name" value="Tetratricopeptide repeat domain"/>
    <property type="match status" value="2"/>
</dbReference>
<dbReference type="SMART" id="SM01043">
    <property type="entry name" value="BTAD"/>
    <property type="match status" value="1"/>
</dbReference>
<dbReference type="SMART" id="SM00862">
    <property type="entry name" value="Trans_reg_C"/>
    <property type="match status" value="1"/>
</dbReference>
<dbReference type="PANTHER" id="PTHR47691">
    <property type="entry name" value="REGULATOR-RELATED"/>
    <property type="match status" value="1"/>
</dbReference>
<dbReference type="SMART" id="SM00028">
    <property type="entry name" value="TPR"/>
    <property type="match status" value="5"/>
</dbReference>
<dbReference type="AlphaFoldDB" id="A0A7Y4NZ50"/>
<evidence type="ECO:0000313" key="5">
    <source>
        <dbReference type="EMBL" id="MBB6569696.1"/>
    </source>
</evidence>
<gene>
    <name evidence="5" type="ORF">HNR71_005333</name>
    <name evidence="6" type="ORF">HPO96_09475</name>
</gene>
<dbReference type="SUPFAM" id="SSF52540">
    <property type="entry name" value="P-loop containing nucleoside triphosphate hydrolases"/>
    <property type="match status" value="1"/>
</dbReference>
<dbReference type="InterPro" id="IPR019734">
    <property type="entry name" value="TPR_rpt"/>
</dbReference>
<dbReference type="SUPFAM" id="SSF46894">
    <property type="entry name" value="C-terminal effector domain of the bipartite response regulators"/>
    <property type="match status" value="1"/>
</dbReference>
<dbReference type="Proteomes" id="UP000553957">
    <property type="component" value="Unassembled WGS sequence"/>
</dbReference>
<dbReference type="PRINTS" id="PR00364">
    <property type="entry name" value="DISEASERSIST"/>
</dbReference>
<dbReference type="GO" id="GO:0043531">
    <property type="term" value="F:ADP binding"/>
    <property type="evidence" value="ECO:0007669"/>
    <property type="project" value="InterPro"/>
</dbReference>
<evidence type="ECO:0000256" key="1">
    <source>
        <dbReference type="ARBA" id="ARBA00005820"/>
    </source>
</evidence>
<keyword evidence="7" id="KW-1185">Reference proteome</keyword>
<dbReference type="SUPFAM" id="SSF48452">
    <property type="entry name" value="TPR-like"/>
    <property type="match status" value="3"/>
</dbReference>
<dbReference type="Pfam" id="PF03704">
    <property type="entry name" value="BTAD"/>
    <property type="match status" value="1"/>
</dbReference>
<comment type="caution">
    <text evidence="6">The sequence shown here is derived from an EMBL/GenBank/DDBJ whole genome shotgun (WGS) entry which is preliminary data.</text>
</comment>
<reference evidence="6 7" key="1">
    <citation type="submission" date="2020-05" db="EMBL/GenBank/DDBJ databases">
        <title>Genome sequence of Kribbella sandramycini ATCC 39419.</title>
        <authorList>
            <person name="Maclea K.S."/>
            <person name="Fair J.L."/>
        </authorList>
    </citation>
    <scope>NUCLEOTIDE SEQUENCE [LARGE SCALE GENOMIC DNA]</scope>
    <source>
        <strain evidence="6 7">ATCC 39419</strain>
    </source>
</reference>
<proteinExistence type="inferred from homology"/>
<dbReference type="Gene3D" id="1.10.10.10">
    <property type="entry name" value="Winged helix-like DNA-binding domain superfamily/Winged helix DNA-binding domain"/>
    <property type="match status" value="1"/>
</dbReference>
<evidence type="ECO:0000313" key="6">
    <source>
        <dbReference type="EMBL" id="NOL40473.1"/>
    </source>
</evidence>
<dbReference type="InterPro" id="IPR005158">
    <property type="entry name" value="BTAD"/>
</dbReference>
<dbReference type="InterPro" id="IPR036388">
    <property type="entry name" value="WH-like_DNA-bd_sf"/>
</dbReference>
<dbReference type="InterPro" id="IPR011990">
    <property type="entry name" value="TPR-like_helical_dom_sf"/>
</dbReference>
<dbReference type="GO" id="GO:0006355">
    <property type="term" value="P:regulation of DNA-templated transcription"/>
    <property type="evidence" value="ECO:0007669"/>
    <property type="project" value="InterPro"/>
</dbReference>
<dbReference type="InterPro" id="IPR027417">
    <property type="entry name" value="P-loop_NTPase"/>
</dbReference>
<evidence type="ECO:0000313" key="8">
    <source>
        <dbReference type="Proteomes" id="UP000553957"/>
    </source>
</evidence>
<accession>A0A7Y4NZ50</accession>
<evidence type="ECO:0000313" key="7">
    <source>
        <dbReference type="Proteomes" id="UP000534306"/>
    </source>
</evidence>
<dbReference type="InterPro" id="IPR001867">
    <property type="entry name" value="OmpR/PhoB-type_DNA-bd"/>
</dbReference>
<feature type="domain" description="OmpR/PhoB-type" evidence="3">
    <location>
        <begin position="16"/>
        <end position="90"/>
    </location>
</feature>
<name>A0A7Y4NZ50_9ACTN</name>
<dbReference type="EMBL" id="JABJRC010000002">
    <property type="protein sequence ID" value="NOL40473.1"/>
    <property type="molecule type" value="Genomic_DNA"/>
</dbReference>
<feature type="domain" description="Bacterial transcriptional activator" evidence="4">
    <location>
        <begin position="97"/>
        <end position="230"/>
    </location>
</feature>
<dbReference type="GO" id="GO:0003677">
    <property type="term" value="F:DNA binding"/>
    <property type="evidence" value="ECO:0007669"/>
    <property type="project" value="UniProtKB-KW"/>
</dbReference>
<evidence type="ECO:0000259" key="4">
    <source>
        <dbReference type="SMART" id="SM01043"/>
    </source>
</evidence>
<dbReference type="Gene3D" id="3.40.50.300">
    <property type="entry name" value="P-loop containing nucleotide triphosphate hydrolases"/>
    <property type="match status" value="1"/>
</dbReference>
<dbReference type="PANTHER" id="PTHR47691:SF3">
    <property type="entry name" value="HTH-TYPE TRANSCRIPTIONAL REGULATOR RV0890C-RELATED"/>
    <property type="match status" value="1"/>
</dbReference>
<dbReference type="InterPro" id="IPR016032">
    <property type="entry name" value="Sig_transdc_resp-reg_C-effctor"/>
</dbReference>